<dbReference type="EMBL" id="WHWB01033834">
    <property type="protein sequence ID" value="KAJ7416489.1"/>
    <property type="molecule type" value="Genomic_DNA"/>
</dbReference>
<organism evidence="1 2">
    <name type="scientific">Willisornis vidua</name>
    <name type="common">Xingu scale-backed antbird</name>
    <dbReference type="NCBI Taxonomy" id="1566151"/>
    <lineage>
        <taxon>Eukaryota</taxon>
        <taxon>Metazoa</taxon>
        <taxon>Chordata</taxon>
        <taxon>Craniata</taxon>
        <taxon>Vertebrata</taxon>
        <taxon>Euteleostomi</taxon>
        <taxon>Archelosauria</taxon>
        <taxon>Archosauria</taxon>
        <taxon>Dinosauria</taxon>
        <taxon>Saurischia</taxon>
        <taxon>Theropoda</taxon>
        <taxon>Coelurosauria</taxon>
        <taxon>Aves</taxon>
        <taxon>Neognathae</taxon>
        <taxon>Neoaves</taxon>
        <taxon>Telluraves</taxon>
        <taxon>Australaves</taxon>
        <taxon>Passeriformes</taxon>
        <taxon>Thamnophilidae</taxon>
        <taxon>Willisornis</taxon>
    </lineage>
</organism>
<sequence>MEASSAQVAKNANGILVCISNSVANRMRKVDCLTVVSAGIGRDTGCQLTLDMGCQLTLMNQRDYFIPYDAKPDVTEREEELLALLLWWQSLRTDVAALSWEIQRFLIAPFVGKKEPKVESSCLDKQQKLLKKKSIKGRKTKKTSLLSKIPNQVYTLKNTDKKTLNAKSSELGYALK</sequence>
<evidence type="ECO:0000313" key="2">
    <source>
        <dbReference type="Proteomes" id="UP001145742"/>
    </source>
</evidence>
<comment type="caution">
    <text evidence="1">The sequence shown here is derived from an EMBL/GenBank/DDBJ whole genome shotgun (WGS) entry which is preliminary data.</text>
</comment>
<proteinExistence type="predicted"/>
<dbReference type="Proteomes" id="UP001145742">
    <property type="component" value="Unassembled WGS sequence"/>
</dbReference>
<name>A0ABQ9DD42_9PASS</name>
<evidence type="ECO:0000313" key="1">
    <source>
        <dbReference type="EMBL" id="KAJ7416489.1"/>
    </source>
</evidence>
<protein>
    <submittedName>
        <fullName evidence="1">Uncharacterized protein</fullName>
    </submittedName>
</protein>
<reference evidence="1" key="1">
    <citation type="submission" date="2019-10" db="EMBL/GenBank/DDBJ databases">
        <authorList>
            <person name="Soares A.E.R."/>
            <person name="Aleixo A."/>
            <person name="Schneider P."/>
            <person name="Miyaki C.Y."/>
            <person name="Schneider M.P."/>
            <person name="Mello C."/>
            <person name="Vasconcelos A.T.R."/>
        </authorList>
    </citation>
    <scope>NUCLEOTIDE SEQUENCE</scope>
    <source>
        <tissue evidence="1">Muscle</tissue>
    </source>
</reference>
<gene>
    <name evidence="1" type="ORF">WISP_70783</name>
</gene>
<keyword evidence="2" id="KW-1185">Reference proteome</keyword>
<accession>A0ABQ9DD42</accession>